<accession>A0A4V3D7W6</accession>
<proteinExistence type="predicted"/>
<name>A0A4V3D7W6_9GAMM</name>
<organism evidence="1 2">
    <name type="scientific">Permianibacter aggregans</name>
    <dbReference type="NCBI Taxonomy" id="1510150"/>
    <lineage>
        <taxon>Bacteria</taxon>
        <taxon>Pseudomonadati</taxon>
        <taxon>Pseudomonadota</taxon>
        <taxon>Gammaproteobacteria</taxon>
        <taxon>Pseudomonadales</taxon>
        <taxon>Pseudomonadaceae</taxon>
        <taxon>Permianibacter</taxon>
    </lineage>
</organism>
<reference evidence="1 2" key="1">
    <citation type="submission" date="2019-03" db="EMBL/GenBank/DDBJ databases">
        <title>Genomic Encyclopedia of Type Strains, Phase IV (KMG-IV): sequencing the most valuable type-strain genomes for metagenomic binning, comparative biology and taxonomic classification.</title>
        <authorList>
            <person name="Goeker M."/>
        </authorList>
    </citation>
    <scope>NUCLEOTIDE SEQUENCE [LARGE SCALE GENOMIC DNA]</scope>
    <source>
        <strain evidence="1 2">DSM 103792</strain>
    </source>
</reference>
<gene>
    <name evidence="1" type="ORF">EV696_104162</name>
</gene>
<comment type="caution">
    <text evidence="1">The sequence shown here is derived from an EMBL/GenBank/DDBJ whole genome shotgun (WGS) entry which is preliminary data.</text>
</comment>
<dbReference type="AlphaFoldDB" id="A0A4V3D7W6"/>
<evidence type="ECO:0000313" key="2">
    <source>
        <dbReference type="Proteomes" id="UP000295375"/>
    </source>
</evidence>
<dbReference type="EMBL" id="SNYM01000004">
    <property type="protein sequence ID" value="TDQ49457.1"/>
    <property type="molecule type" value="Genomic_DNA"/>
</dbReference>
<sequence length="41" mass="4555">MIASEALAGKSREHMKLSKYFTERFGTCTAVFANLLISGQF</sequence>
<protein>
    <submittedName>
        <fullName evidence="1">Uncharacterized protein</fullName>
    </submittedName>
</protein>
<dbReference type="Proteomes" id="UP000295375">
    <property type="component" value="Unassembled WGS sequence"/>
</dbReference>
<keyword evidence="2" id="KW-1185">Reference proteome</keyword>
<evidence type="ECO:0000313" key="1">
    <source>
        <dbReference type="EMBL" id="TDQ49457.1"/>
    </source>
</evidence>